<comment type="cofactor">
    <cofactor evidence="6">
        <name>Zn(2+)</name>
        <dbReference type="ChEBI" id="CHEBI:29105"/>
    </cofactor>
    <text evidence="6">Binds 1 zinc ion per subunit.</text>
</comment>
<evidence type="ECO:0000256" key="5">
    <source>
        <dbReference type="ARBA" id="ARBA00048348"/>
    </source>
</evidence>
<comment type="similarity">
    <text evidence="1">Belongs to the beta-class carbonic anhydrase family.</text>
</comment>
<dbReference type="RefSeq" id="WP_053430464.1">
    <property type="nucleotide sequence ID" value="NZ_CP040441.1"/>
</dbReference>
<keyword evidence="4 6" id="KW-0862">Zinc</keyword>
<dbReference type="PANTHER" id="PTHR43175">
    <property type="entry name" value="CARBONIC ANHYDRASE"/>
    <property type="match status" value="1"/>
</dbReference>
<keyword evidence="3 6" id="KW-0479">Metal-binding</keyword>
<evidence type="ECO:0000256" key="2">
    <source>
        <dbReference type="ARBA" id="ARBA00012925"/>
    </source>
</evidence>
<evidence type="ECO:0000256" key="4">
    <source>
        <dbReference type="ARBA" id="ARBA00022833"/>
    </source>
</evidence>
<name>A0A0M0KHG2_ALKHA</name>
<feature type="binding site" evidence="6">
    <location>
        <position position="99"/>
    </location>
    <ligand>
        <name>Zn(2+)</name>
        <dbReference type="ChEBI" id="CHEBI:29105"/>
    </ligand>
</feature>
<evidence type="ECO:0000256" key="3">
    <source>
        <dbReference type="ARBA" id="ARBA00022723"/>
    </source>
</evidence>
<dbReference type="CDD" id="cd03379">
    <property type="entry name" value="beta_CA_cladeD"/>
    <property type="match status" value="1"/>
</dbReference>
<dbReference type="InterPro" id="IPR001765">
    <property type="entry name" value="Carbonic_anhydrase"/>
</dbReference>
<accession>A0A4Y7WWX9</accession>
<dbReference type="AlphaFoldDB" id="A0A0M0KHG2"/>
<dbReference type="Gene3D" id="3.40.1050.10">
    <property type="entry name" value="Carbonic anhydrase"/>
    <property type="match status" value="1"/>
</dbReference>
<sequence>MSLLGSILTYNQSFVEKKAYEPFQTSKFPDQKMVVLTCMDTRLSQLLPHAMNIKNGDAKIIKNAGAVITHPYGSIMRSIIVALYELKAKEVYIVGHHGCGMAGLQAESVLEKAKKYGVSEEALERLLAQGVDVNQFLSGFDKVEDSVKHSANVVRTHPLIPHDVPVHALVICPKTGKLDVVENGYDIVQAAKPSQQ</sequence>
<gene>
    <name evidence="7" type="ORF">AMD02_03375</name>
</gene>
<dbReference type="Pfam" id="PF00484">
    <property type="entry name" value="Pro_CA"/>
    <property type="match status" value="1"/>
</dbReference>
<dbReference type="PANTHER" id="PTHR43175:SF3">
    <property type="entry name" value="CARBON DISULFIDE HYDROLASE"/>
    <property type="match status" value="1"/>
</dbReference>
<protein>
    <recommendedName>
        <fullName evidence="2">carbonic anhydrase</fullName>
        <ecNumber evidence="2">4.2.1.1</ecNumber>
    </recommendedName>
</protein>
<feature type="binding site" evidence="6">
    <location>
        <position position="40"/>
    </location>
    <ligand>
        <name>Zn(2+)</name>
        <dbReference type="ChEBI" id="CHEBI:29105"/>
    </ligand>
</feature>
<evidence type="ECO:0000256" key="1">
    <source>
        <dbReference type="ARBA" id="ARBA00006217"/>
    </source>
</evidence>
<dbReference type="GO" id="GO:0008270">
    <property type="term" value="F:zinc ion binding"/>
    <property type="evidence" value="ECO:0007669"/>
    <property type="project" value="InterPro"/>
</dbReference>
<proteinExistence type="inferred from homology"/>
<feature type="binding site" evidence="6">
    <location>
        <position position="38"/>
    </location>
    <ligand>
        <name>Zn(2+)</name>
        <dbReference type="ChEBI" id="CHEBI:29105"/>
    </ligand>
</feature>
<dbReference type="EMBL" id="LILD01000001">
    <property type="protein sequence ID" value="KOO38002.1"/>
    <property type="molecule type" value="Genomic_DNA"/>
</dbReference>
<dbReference type="InterPro" id="IPR036874">
    <property type="entry name" value="Carbonic_anhydrase_sf"/>
</dbReference>
<feature type="binding site" evidence="6">
    <location>
        <position position="96"/>
    </location>
    <ligand>
        <name>Zn(2+)</name>
        <dbReference type="ChEBI" id="CHEBI:29105"/>
    </ligand>
</feature>
<comment type="caution">
    <text evidence="7">The sequence shown here is derived from an EMBL/GenBank/DDBJ whole genome shotgun (WGS) entry which is preliminary data.</text>
</comment>
<dbReference type="GeneID" id="87598806"/>
<dbReference type="EC" id="4.2.1.1" evidence="2"/>
<evidence type="ECO:0000256" key="6">
    <source>
        <dbReference type="PIRSR" id="PIRSR601765-1"/>
    </source>
</evidence>
<evidence type="ECO:0000313" key="7">
    <source>
        <dbReference type="EMBL" id="KOO38002.1"/>
    </source>
</evidence>
<comment type="catalytic activity">
    <reaction evidence="5">
        <text>hydrogencarbonate + H(+) = CO2 + H2O</text>
        <dbReference type="Rhea" id="RHEA:10748"/>
        <dbReference type="ChEBI" id="CHEBI:15377"/>
        <dbReference type="ChEBI" id="CHEBI:15378"/>
        <dbReference type="ChEBI" id="CHEBI:16526"/>
        <dbReference type="ChEBI" id="CHEBI:17544"/>
        <dbReference type="EC" id="4.2.1.1"/>
    </reaction>
</comment>
<dbReference type="PATRIC" id="fig|136160.3.peg.917"/>
<dbReference type="SMART" id="SM00947">
    <property type="entry name" value="Pro_CA"/>
    <property type="match status" value="1"/>
</dbReference>
<accession>A0A0M0KHG2</accession>
<reference evidence="7" key="1">
    <citation type="submission" date="2015-08" db="EMBL/GenBank/DDBJ databases">
        <title>Complete DNA Sequence of Pseudomonas syringae pv. actinidiae, the Causal Agent of Kiwifruit Canker Disease.</title>
        <authorList>
            <person name="Rikkerink E.H.A."/>
            <person name="Fineran P.C."/>
        </authorList>
    </citation>
    <scope>NUCLEOTIDE SEQUENCE</scope>
    <source>
        <strain evidence="7">DSM 13666</strain>
    </source>
</reference>
<organism evidence="7">
    <name type="scientific">Halalkalibacterium halodurans</name>
    <name type="common">Bacillus halodurans</name>
    <dbReference type="NCBI Taxonomy" id="86665"/>
    <lineage>
        <taxon>Bacteria</taxon>
        <taxon>Bacillati</taxon>
        <taxon>Bacillota</taxon>
        <taxon>Bacilli</taxon>
        <taxon>Bacillales</taxon>
        <taxon>Bacillaceae</taxon>
        <taxon>Halalkalibacterium (ex Joshi et al. 2022)</taxon>
    </lineage>
</organism>
<dbReference type="SUPFAM" id="SSF53056">
    <property type="entry name" value="beta-carbonic anhydrase, cab"/>
    <property type="match status" value="1"/>
</dbReference>
<dbReference type="GO" id="GO:0004089">
    <property type="term" value="F:carbonate dehydratase activity"/>
    <property type="evidence" value="ECO:0007669"/>
    <property type="project" value="UniProtKB-EC"/>
</dbReference>